<evidence type="ECO:0000256" key="3">
    <source>
        <dbReference type="ARBA" id="ARBA00022475"/>
    </source>
</evidence>
<dbReference type="AlphaFoldDB" id="A0A916QJX8"/>
<evidence type="ECO:0000313" key="12">
    <source>
        <dbReference type="Proteomes" id="UP000627715"/>
    </source>
</evidence>
<evidence type="ECO:0000256" key="5">
    <source>
        <dbReference type="ARBA" id="ARBA00022519"/>
    </source>
</evidence>
<proteinExistence type="inferred from homology"/>
<comment type="caution">
    <text evidence="11">The sequence shown here is derived from an EMBL/GenBank/DDBJ whole genome shotgun (WGS) entry which is preliminary data.</text>
</comment>
<name>A0A916QJX8_9GAMM</name>
<dbReference type="Gene3D" id="3.30.1300.30">
    <property type="entry name" value="GSPII I/J protein-like"/>
    <property type="match status" value="1"/>
</dbReference>
<evidence type="ECO:0000259" key="10">
    <source>
        <dbReference type="Pfam" id="PF02501"/>
    </source>
</evidence>
<dbReference type="PANTHER" id="PTHR38779">
    <property type="entry name" value="TYPE II SECRETION SYSTEM PROTEIN I-RELATED"/>
    <property type="match status" value="1"/>
</dbReference>
<keyword evidence="6 9" id="KW-0812">Transmembrane</keyword>
<evidence type="ECO:0000256" key="7">
    <source>
        <dbReference type="ARBA" id="ARBA00022989"/>
    </source>
</evidence>
<dbReference type="InterPro" id="IPR012902">
    <property type="entry name" value="N_methyl_site"/>
</dbReference>
<accession>A0A916QJX8</accession>
<dbReference type="InterPro" id="IPR010052">
    <property type="entry name" value="T2SS_protein-GspI"/>
</dbReference>
<comment type="subcellular location">
    <subcellularLocation>
        <location evidence="1 9">Cell inner membrane</location>
        <topology evidence="1 9">Single-pass membrane protein</topology>
    </subcellularLocation>
</comment>
<keyword evidence="7 9" id="KW-1133">Transmembrane helix</keyword>
<keyword evidence="12" id="KW-1185">Reference proteome</keyword>
<dbReference type="NCBIfam" id="TIGR02532">
    <property type="entry name" value="IV_pilin_GFxxxE"/>
    <property type="match status" value="1"/>
</dbReference>
<dbReference type="Proteomes" id="UP000627715">
    <property type="component" value="Unassembled WGS sequence"/>
</dbReference>
<sequence length="164" mass="18280">MQQAREFKVIVRSRARQPSPRQFKLHPSSPGFSLVEVMVAMLIIGIALPALMFQLGTQMDSAQRLRDQTIAGWVAQDRLLQMRIEAASGSLYRPGIYNGVEQQADRNWHWQMEVATTAVPGLYRYDVQVASAENPAESLVTFMDYLAAVPSAQRNITAGQQGDT</sequence>
<keyword evidence="3" id="KW-1003">Cell membrane</keyword>
<keyword evidence="4 9" id="KW-0488">Methylation</keyword>
<evidence type="ECO:0000256" key="8">
    <source>
        <dbReference type="ARBA" id="ARBA00023136"/>
    </source>
</evidence>
<evidence type="ECO:0000256" key="1">
    <source>
        <dbReference type="ARBA" id="ARBA00004377"/>
    </source>
</evidence>
<evidence type="ECO:0000256" key="2">
    <source>
        <dbReference type="ARBA" id="ARBA00008358"/>
    </source>
</evidence>
<dbReference type="GO" id="GO:0005886">
    <property type="term" value="C:plasma membrane"/>
    <property type="evidence" value="ECO:0007669"/>
    <property type="project" value="UniProtKB-SubCell"/>
</dbReference>
<feature type="transmembrane region" description="Helical" evidence="9">
    <location>
        <begin position="37"/>
        <end position="56"/>
    </location>
</feature>
<feature type="domain" description="Type II secretion system protein GspI C-terminal" evidence="10">
    <location>
        <begin position="65"/>
        <end position="144"/>
    </location>
</feature>
<reference evidence="11" key="1">
    <citation type="journal article" date="2014" name="Int. J. Syst. Evol. Microbiol.">
        <title>Complete genome sequence of Corynebacterium casei LMG S-19264T (=DSM 44701T), isolated from a smear-ripened cheese.</title>
        <authorList>
            <consortium name="US DOE Joint Genome Institute (JGI-PGF)"/>
            <person name="Walter F."/>
            <person name="Albersmeier A."/>
            <person name="Kalinowski J."/>
            <person name="Ruckert C."/>
        </authorList>
    </citation>
    <scope>NUCLEOTIDE SEQUENCE</scope>
    <source>
        <strain evidence="11">CGMCC 1.15425</strain>
    </source>
</reference>
<dbReference type="EMBL" id="BMIY01000009">
    <property type="protein sequence ID" value="GFZ78180.1"/>
    <property type="molecule type" value="Genomic_DNA"/>
</dbReference>
<keyword evidence="8 9" id="KW-0472">Membrane</keyword>
<dbReference type="SUPFAM" id="SSF54523">
    <property type="entry name" value="Pili subunits"/>
    <property type="match status" value="1"/>
</dbReference>
<comment type="subunit">
    <text evidence="9">Type II secretion is composed of four main components: the outer membrane complex, the inner membrane complex, the cytoplasmic secretion ATPase and the periplasm-spanning pseudopilus.</text>
</comment>
<dbReference type="PANTHER" id="PTHR38779:SF2">
    <property type="entry name" value="TYPE II SECRETION SYSTEM PROTEIN I-RELATED"/>
    <property type="match status" value="1"/>
</dbReference>
<comment type="function">
    <text evidence="9">Component of the type II secretion system required for the energy-dependent secretion of extracellular factors such as proteases and toxins from the periplasm.</text>
</comment>
<dbReference type="Pfam" id="PF07963">
    <property type="entry name" value="N_methyl"/>
    <property type="match status" value="1"/>
</dbReference>
<organism evidence="11 12">
    <name type="scientific">Pseudohongiella nitratireducens</name>
    <dbReference type="NCBI Taxonomy" id="1768907"/>
    <lineage>
        <taxon>Bacteria</taxon>
        <taxon>Pseudomonadati</taxon>
        <taxon>Pseudomonadota</taxon>
        <taxon>Gammaproteobacteria</taxon>
        <taxon>Pseudomonadales</taxon>
        <taxon>Pseudohongiellaceae</taxon>
        <taxon>Pseudohongiella</taxon>
    </lineage>
</organism>
<dbReference type="NCBIfam" id="TIGR01707">
    <property type="entry name" value="gspI"/>
    <property type="match status" value="1"/>
</dbReference>
<dbReference type="InterPro" id="IPR003413">
    <property type="entry name" value="T2SS_GspI_C"/>
</dbReference>
<dbReference type="InterPro" id="IPR045584">
    <property type="entry name" value="Pilin-like"/>
</dbReference>
<dbReference type="GO" id="GO:0015628">
    <property type="term" value="P:protein secretion by the type II secretion system"/>
    <property type="evidence" value="ECO:0007669"/>
    <property type="project" value="UniProtKB-UniRule"/>
</dbReference>
<evidence type="ECO:0000256" key="9">
    <source>
        <dbReference type="RuleBase" id="RU368030"/>
    </source>
</evidence>
<evidence type="ECO:0000256" key="6">
    <source>
        <dbReference type="ARBA" id="ARBA00022692"/>
    </source>
</evidence>
<evidence type="ECO:0000313" key="11">
    <source>
        <dbReference type="EMBL" id="GFZ78180.1"/>
    </source>
</evidence>
<comment type="similarity">
    <text evidence="2 9">Belongs to the GSP I family.</text>
</comment>
<gene>
    <name evidence="11" type="ORF">GCM10011403_21550</name>
</gene>
<protein>
    <recommendedName>
        <fullName evidence="9">Type II secretion system protein I</fullName>
        <shortName evidence="9">T2SS minor pseudopilin I</shortName>
    </recommendedName>
</protein>
<keyword evidence="5 9" id="KW-0997">Cell inner membrane</keyword>
<dbReference type="Pfam" id="PF02501">
    <property type="entry name" value="T2SSI"/>
    <property type="match status" value="1"/>
</dbReference>
<evidence type="ECO:0000256" key="4">
    <source>
        <dbReference type="ARBA" id="ARBA00022481"/>
    </source>
</evidence>
<reference evidence="11" key="2">
    <citation type="submission" date="2020-09" db="EMBL/GenBank/DDBJ databases">
        <authorList>
            <person name="Sun Q."/>
            <person name="Zhou Y."/>
        </authorList>
    </citation>
    <scope>NUCLEOTIDE SEQUENCE</scope>
    <source>
        <strain evidence="11">CGMCC 1.15425</strain>
    </source>
</reference>
<comment type="PTM">
    <text evidence="9">Cleaved by prepilin peptidase.</text>
</comment>
<dbReference type="GO" id="GO:0015627">
    <property type="term" value="C:type II protein secretion system complex"/>
    <property type="evidence" value="ECO:0007669"/>
    <property type="project" value="UniProtKB-UniRule"/>
</dbReference>